<evidence type="ECO:0000313" key="2">
    <source>
        <dbReference type="EMBL" id="AYD82005.1"/>
    </source>
</evidence>
<proteinExistence type="predicted"/>
<evidence type="ECO:0000256" key="1">
    <source>
        <dbReference type="SAM" id="Phobius"/>
    </source>
</evidence>
<keyword evidence="1" id="KW-0472">Membrane</keyword>
<keyword evidence="1" id="KW-0812">Transmembrane</keyword>
<dbReference type="InterPro" id="IPR010773">
    <property type="entry name" value="Mycophage_PG1_Gp7"/>
</dbReference>
<evidence type="ECO:0000313" key="3">
    <source>
        <dbReference type="Proteomes" id="UP000269292"/>
    </source>
</evidence>
<feature type="transmembrane region" description="Helical" evidence="1">
    <location>
        <begin position="6"/>
        <end position="24"/>
    </location>
</feature>
<gene>
    <name evidence="2" type="primary">10</name>
    <name evidence="2" type="ORF">SEA_SAGUARO_10</name>
</gene>
<dbReference type="GeneID" id="60321080"/>
<dbReference type="EMBL" id="MH744423">
    <property type="protein sequence ID" value="AYD82005.1"/>
    <property type="molecule type" value="Genomic_DNA"/>
</dbReference>
<accession>A0A386K9U4</accession>
<keyword evidence="1" id="KW-1133">Transmembrane helix</keyword>
<name>A0A386K9U4_9CAUD</name>
<dbReference type="Pfam" id="PF07098">
    <property type="entry name" value="DUF1360"/>
    <property type="match status" value="1"/>
</dbReference>
<keyword evidence="3" id="KW-1185">Reference proteome</keyword>
<reference evidence="2 3" key="1">
    <citation type="submission" date="2018-08" db="EMBL/GenBank/DDBJ databases">
        <authorList>
            <person name="Washington J.M."/>
            <person name="Garlena R.A."/>
            <person name="Russell D.A."/>
            <person name="Pope W.H."/>
            <person name="Jacobs-Sera D."/>
            <person name="Hatfull G.F."/>
        </authorList>
    </citation>
    <scope>NUCLEOTIDE SEQUENCE [LARGE SCALE GENOMIC DNA]</scope>
</reference>
<dbReference type="KEGG" id="vg:60321080"/>
<feature type="transmembrane region" description="Helical" evidence="1">
    <location>
        <begin position="73"/>
        <end position="98"/>
    </location>
</feature>
<dbReference type="Proteomes" id="UP000269292">
    <property type="component" value="Segment"/>
</dbReference>
<sequence length="137" mass="15523">MSLGYATLVLIVYVLAVMRLVRLVNGDAILDRLRLIPARRAKTAHDIAAEAEQLGQVERARVYREVMGRWNKVLYFIECPWCVGMWAAFATAWVPLFFHDNVVARYVAIALATSHLIGVCARFADTEEIEIEDVDDQ</sequence>
<protein>
    <submittedName>
        <fullName evidence="2">Membrane protein</fullName>
    </submittedName>
</protein>
<dbReference type="RefSeq" id="YP_009949673.1">
    <property type="nucleotide sequence ID" value="NC_051583.1"/>
</dbReference>
<organism evidence="2 3">
    <name type="scientific">Mycobacterium phage Saguaro</name>
    <dbReference type="NCBI Taxonomy" id="2315616"/>
    <lineage>
        <taxon>Viruses</taxon>
        <taxon>Duplodnaviria</taxon>
        <taxon>Heunggongvirae</taxon>
        <taxon>Uroviricota</taxon>
        <taxon>Caudoviricetes</taxon>
        <taxon>Bclasvirinae</taxon>
        <taxon>Saguarovirus</taxon>
        <taxon>Saguarovirus saguaro</taxon>
    </lineage>
</organism>